<protein>
    <submittedName>
        <fullName evidence="2">Uncharacterized protein</fullName>
    </submittedName>
</protein>
<evidence type="ECO:0000256" key="1">
    <source>
        <dbReference type="SAM" id="Phobius"/>
    </source>
</evidence>
<gene>
    <name evidence="2" type="ORF">PROFUN_12438</name>
</gene>
<name>A0A2P6N5S7_9EUKA</name>
<organism evidence="2 3">
    <name type="scientific">Planoprotostelium fungivorum</name>
    <dbReference type="NCBI Taxonomy" id="1890364"/>
    <lineage>
        <taxon>Eukaryota</taxon>
        <taxon>Amoebozoa</taxon>
        <taxon>Evosea</taxon>
        <taxon>Variosea</taxon>
        <taxon>Cavosteliida</taxon>
        <taxon>Cavosteliaceae</taxon>
        <taxon>Planoprotostelium</taxon>
    </lineage>
</organism>
<evidence type="ECO:0000313" key="3">
    <source>
        <dbReference type="Proteomes" id="UP000241769"/>
    </source>
</evidence>
<dbReference type="EMBL" id="MDYQ01000189">
    <property type="protein sequence ID" value="PRP79297.1"/>
    <property type="molecule type" value="Genomic_DNA"/>
</dbReference>
<keyword evidence="3" id="KW-1185">Reference proteome</keyword>
<proteinExistence type="predicted"/>
<reference evidence="2 3" key="1">
    <citation type="journal article" date="2018" name="Genome Biol. Evol.">
        <title>Multiple Roots of Fruiting Body Formation in Amoebozoa.</title>
        <authorList>
            <person name="Hillmann F."/>
            <person name="Forbes G."/>
            <person name="Novohradska S."/>
            <person name="Ferling I."/>
            <person name="Riege K."/>
            <person name="Groth M."/>
            <person name="Westermann M."/>
            <person name="Marz M."/>
            <person name="Spaller T."/>
            <person name="Winckler T."/>
            <person name="Schaap P."/>
            <person name="Glockner G."/>
        </authorList>
    </citation>
    <scope>NUCLEOTIDE SEQUENCE [LARGE SCALE GENOMIC DNA]</scope>
    <source>
        <strain evidence="2 3">Jena</strain>
    </source>
</reference>
<keyword evidence="1" id="KW-0812">Transmembrane</keyword>
<sequence>MLVIHKAYVKCAKGTEMDLRTTDKSYRYNLLLGVEMLLPAIMAVDMRSGLKEDGYYLLIIRKVLVLSGVLLLEEVQRACLIVIIVAILLLPFTLLARRDGIRSSLVSCNRSTFSSSHPVSDFVCYRVNLKGR</sequence>
<accession>A0A2P6N5S7</accession>
<feature type="transmembrane region" description="Helical" evidence="1">
    <location>
        <begin position="55"/>
        <end position="72"/>
    </location>
</feature>
<dbReference type="AlphaFoldDB" id="A0A2P6N5S7"/>
<dbReference type="InParanoid" id="A0A2P6N5S7"/>
<comment type="caution">
    <text evidence="2">The sequence shown here is derived from an EMBL/GenBank/DDBJ whole genome shotgun (WGS) entry which is preliminary data.</text>
</comment>
<evidence type="ECO:0000313" key="2">
    <source>
        <dbReference type="EMBL" id="PRP79297.1"/>
    </source>
</evidence>
<keyword evidence="1" id="KW-0472">Membrane</keyword>
<dbReference type="Proteomes" id="UP000241769">
    <property type="component" value="Unassembled WGS sequence"/>
</dbReference>
<keyword evidence="1" id="KW-1133">Transmembrane helix</keyword>
<feature type="transmembrane region" description="Helical" evidence="1">
    <location>
        <begin position="78"/>
        <end position="96"/>
    </location>
</feature>
<feature type="transmembrane region" description="Helical" evidence="1">
    <location>
        <begin position="26"/>
        <end position="43"/>
    </location>
</feature>